<dbReference type="InterPro" id="IPR024539">
    <property type="entry name" value="DUF3877"/>
</dbReference>
<evidence type="ECO:0000313" key="1">
    <source>
        <dbReference type="EMBL" id="CUN29853.1"/>
    </source>
</evidence>
<dbReference type="OrthoDB" id="1820637at2"/>
<dbReference type="EMBL" id="CYXZ01000035">
    <property type="protein sequence ID" value="CUN29853.1"/>
    <property type="molecule type" value="Genomic_DNA"/>
</dbReference>
<reference evidence="1" key="1">
    <citation type="submission" date="2015-09" db="EMBL/GenBank/DDBJ databases">
        <authorList>
            <consortium name="Pathogen Informatics"/>
        </authorList>
    </citation>
    <scope>NUCLEOTIDE SEQUENCE [LARGE SCALE GENOMIC DNA]</scope>
    <source>
        <strain evidence="1">2789STDY5834960</strain>
    </source>
</reference>
<reference evidence="2 3" key="2">
    <citation type="submission" date="2018-08" db="EMBL/GenBank/DDBJ databases">
        <title>A genome reference for cultivated species of the human gut microbiota.</title>
        <authorList>
            <person name="Zou Y."/>
            <person name="Xue W."/>
            <person name="Luo G."/>
        </authorList>
    </citation>
    <scope>NUCLEOTIDE SEQUENCE [LARGE SCALE GENOMIC DNA]</scope>
    <source>
        <strain evidence="2 3">AM22-21LB</strain>
    </source>
</reference>
<accession>A0A173VRS7</accession>
<dbReference type="AlphaFoldDB" id="A0A173VRS7"/>
<evidence type="ECO:0000313" key="2">
    <source>
        <dbReference type="EMBL" id="RHG30878.1"/>
    </source>
</evidence>
<organism evidence="1">
    <name type="scientific">Roseburia intestinalis</name>
    <dbReference type="NCBI Taxonomy" id="166486"/>
    <lineage>
        <taxon>Bacteria</taxon>
        <taxon>Bacillati</taxon>
        <taxon>Bacillota</taxon>
        <taxon>Clostridia</taxon>
        <taxon>Lachnospirales</taxon>
        <taxon>Lachnospiraceae</taxon>
        <taxon>Roseburia</taxon>
    </lineage>
</organism>
<dbReference type="Proteomes" id="UP000095350">
    <property type="component" value="Unassembled WGS sequence"/>
</dbReference>
<gene>
    <name evidence="2" type="ORF">DW264_01125</name>
    <name evidence="1" type="ORF">ERS852572_03413</name>
</gene>
<dbReference type="EMBL" id="QRID01000001">
    <property type="protein sequence ID" value="RHG30878.1"/>
    <property type="molecule type" value="Genomic_DNA"/>
</dbReference>
<name>A0A173VRS7_9FIRM</name>
<evidence type="ECO:0000313" key="3">
    <source>
        <dbReference type="Proteomes" id="UP000284051"/>
    </source>
</evidence>
<dbReference type="Proteomes" id="UP000284051">
    <property type="component" value="Unassembled WGS sequence"/>
</dbReference>
<dbReference type="RefSeq" id="WP_015559422.1">
    <property type="nucleotide sequence ID" value="NZ_CABIYH010000035.1"/>
</dbReference>
<sequence>MEKAVDFTRLEKNIIEVIQEEQIKLGYRSELIRLYYPITSLNRFFHTDAAEKEMSELLAEFSKKTVQTLGGVEISNKGERFCIAIPPSGVDYVHEHTNGSEFIASFIETIGKHGCTIDELLQQFHRYSDHVHVERTTHGEFDYLVYFEDGVPDDYRYCITDEGCHLIYHRFTPEDYEDFQF</sequence>
<dbReference type="Pfam" id="PF12993">
    <property type="entry name" value="DUF3877"/>
    <property type="match status" value="1"/>
</dbReference>
<dbReference type="STRING" id="166486.ERS852572_03413"/>
<dbReference type="PaxDb" id="166486-ERS852572_03413"/>
<proteinExistence type="predicted"/>
<protein>
    <submittedName>
        <fullName evidence="1">DUF based on E. rectale Gene description</fullName>
    </submittedName>
</protein>